<name>X1NP61_9ZZZZ</name>
<evidence type="ECO:0000313" key="1">
    <source>
        <dbReference type="EMBL" id="GAI31971.1"/>
    </source>
</evidence>
<sequence>VDIEKKNKPSKWITYFALKTLYKEYNTPHYSEAI</sequence>
<reference evidence="1" key="1">
    <citation type="journal article" date="2014" name="Front. Microbiol.">
        <title>High frequency of phylogenetically diverse reductive dehalogenase-homologous genes in deep subseafloor sedimentary metagenomes.</title>
        <authorList>
            <person name="Kawai M."/>
            <person name="Futagami T."/>
            <person name="Toyoda A."/>
            <person name="Takaki Y."/>
            <person name="Nishi S."/>
            <person name="Hori S."/>
            <person name="Arai W."/>
            <person name="Tsubouchi T."/>
            <person name="Morono Y."/>
            <person name="Uchiyama I."/>
            <person name="Ito T."/>
            <person name="Fujiyama A."/>
            <person name="Inagaki F."/>
            <person name="Takami H."/>
        </authorList>
    </citation>
    <scope>NUCLEOTIDE SEQUENCE</scope>
    <source>
        <strain evidence="1">Expedition CK06-06</strain>
    </source>
</reference>
<feature type="non-terminal residue" evidence="1">
    <location>
        <position position="1"/>
    </location>
</feature>
<feature type="non-terminal residue" evidence="1">
    <location>
        <position position="34"/>
    </location>
</feature>
<gene>
    <name evidence="1" type="ORF">S06H3_25236</name>
</gene>
<dbReference type="AlphaFoldDB" id="X1NP61"/>
<comment type="caution">
    <text evidence="1">The sequence shown here is derived from an EMBL/GenBank/DDBJ whole genome shotgun (WGS) entry which is preliminary data.</text>
</comment>
<accession>X1NP61</accession>
<protein>
    <submittedName>
        <fullName evidence="1">Uncharacterized protein</fullName>
    </submittedName>
</protein>
<organism evidence="1">
    <name type="scientific">marine sediment metagenome</name>
    <dbReference type="NCBI Taxonomy" id="412755"/>
    <lineage>
        <taxon>unclassified sequences</taxon>
        <taxon>metagenomes</taxon>
        <taxon>ecological metagenomes</taxon>
    </lineage>
</organism>
<proteinExistence type="predicted"/>
<dbReference type="EMBL" id="BARV01014479">
    <property type="protein sequence ID" value="GAI31971.1"/>
    <property type="molecule type" value="Genomic_DNA"/>
</dbReference>